<protein>
    <recommendedName>
        <fullName evidence="4">Beta/gamma crystallin 'Greek key' domain-containing protein</fullName>
    </recommendedName>
</protein>
<dbReference type="Proteomes" id="UP000002357">
    <property type="component" value="Chromosome"/>
</dbReference>
<keyword evidence="1" id="KW-0732">Signal</keyword>
<evidence type="ECO:0000313" key="3">
    <source>
        <dbReference type="Proteomes" id="UP000002357"/>
    </source>
</evidence>
<dbReference type="RefSeq" id="WP_003954914.1">
    <property type="nucleotide sequence ID" value="NZ_CM000913.1"/>
</dbReference>
<organism evidence="2 3">
    <name type="scientific">Streptomyces clavuligerus</name>
    <dbReference type="NCBI Taxonomy" id="1901"/>
    <lineage>
        <taxon>Bacteria</taxon>
        <taxon>Bacillati</taxon>
        <taxon>Actinomycetota</taxon>
        <taxon>Actinomycetes</taxon>
        <taxon>Kitasatosporales</taxon>
        <taxon>Streptomycetaceae</taxon>
        <taxon>Streptomyces</taxon>
    </lineage>
</organism>
<evidence type="ECO:0008006" key="4">
    <source>
        <dbReference type="Google" id="ProtNLM"/>
    </source>
</evidence>
<name>B5GSX9_STRCL</name>
<accession>B5GSX9</accession>
<dbReference type="Gene3D" id="2.60.20.10">
    <property type="entry name" value="Crystallins"/>
    <property type="match status" value="1"/>
</dbReference>
<reference evidence="2 3" key="1">
    <citation type="journal article" date="2010" name="Genome Biol. Evol.">
        <title>The sequence of a 1.8-mb bacterial linear plasmid reveals a rich evolutionary reservoir of secondary metabolic pathways.</title>
        <authorList>
            <person name="Medema M.H."/>
            <person name="Trefzer A."/>
            <person name="Kovalchuk A."/>
            <person name="van den Berg M."/>
            <person name="Mueller U."/>
            <person name="Heijne W."/>
            <person name="Wu L."/>
            <person name="Alam M.T."/>
            <person name="Ronning C.M."/>
            <person name="Nierman W.C."/>
            <person name="Bovenberg R.A.L."/>
            <person name="Breitling R."/>
            <person name="Takano E."/>
        </authorList>
    </citation>
    <scope>NUCLEOTIDE SEQUENCE [LARGE SCALE GENOMIC DNA]</scope>
    <source>
        <strain evidence="3">ATCC 27064 / DSM 738 / JCM 4710 / NBRC 13307 / NCIMB 12785 / NRRL 3585 / VKM Ac-602</strain>
    </source>
</reference>
<dbReference type="AlphaFoldDB" id="B5GSX9"/>
<evidence type="ECO:0000256" key="1">
    <source>
        <dbReference type="SAM" id="SignalP"/>
    </source>
</evidence>
<dbReference type="KEGG" id="sclf:BB341_09605"/>
<dbReference type="OrthoDB" id="4260523at2"/>
<dbReference type="STRING" id="1901.BB341_09605"/>
<dbReference type="InterPro" id="IPR011024">
    <property type="entry name" value="G_crystallin-like"/>
</dbReference>
<dbReference type="SUPFAM" id="SSF49695">
    <property type="entry name" value="gamma-Crystallin-like"/>
    <property type="match status" value="1"/>
</dbReference>
<evidence type="ECO:0000313" key="2">
    <source>
        <dbReference type="EMBL" id="EFG08893.1"/>
    </source>
</evidence>
<proteinExistence type="predicted"/>
<dbReference type="GeneID" id="93729679"/>
<keyword evidence="3" id="KW-1185">Reference proteome</keyword>
<feature type="chain" id="PRO_5010825009" description="Beta/gamma crystallin 'Greek key' domain-containing protein" evidence="1">
    <location>
        <begin position="30"/>
        <end position="137"/>
    </location>
</feature>
<feature type="signal peptide" evidence="1">
    <location>
        <begin position="1"/>
        <end position="29"/>
    </location>
</feature>
<dbReference type="EMBL" id="CM000913">
    <property type="protein sequence ID" value="EFG08893.1"/>
    <property type="molecule type" value="Genomic_DNA"/>
</dbReference>
<sequence length="137" mass="14747">MVQRTGTKALVTAGACLALLIGTAGVADAAPRPERTGPHGGILVAIGYEHINFEGERYPFYADECRGNAAPQHQDVIEERWNDRISSIHTLKSCALIVYEHGALGGKWNRLPAVGAYASLPGFNDMISSVSFLRPQV</sequence>
<gene>
    <name evidence="2" type="ORF">SCLAV_3821</name>
</gene>